<evidence type="ECO:0000256" key="1">
    <source>
        <dbReference type="SAM" id="Phobius"/>
    </source>
</evidence>
<feature type="transmembrane region" description="Helical" evidence="1">
    <location>
        <begin position="210"/>
        <end position="230"/>
    </location>
</feature>
<keyword evidence="1" id="KW-0812">Transmembrane</keyword>
<feature type="transmembrane region" description="Helical" evidence="1">
    <location>
        <begin position="42"/>
        <end position="63"/>
    </location>
</feature>
<evidence type="ECO:0000256" key="2">
    <source>
        <dbReference type="SAM" id="SignalP"/>
    </source>
</evidence>
<feature type="transmembrane region" description="Helical" evidence="1">
    <location>
        <begin position="165"/>
        <end position="189"/>
    </location>
</feature>
<keyword evidence="2" id="KW-0732">Signal</keyword>
<feature type="chain" id="PRO_5022737809" evidence="2">
    <location>
        <begin position="19"/>
        <end position="391"/>
    </location>
</feature>
<reference evidence="3 4" key="1">
    <citation type="submission" date="2019-07" db="EMBL/GenBank/DDBJ databases">
        <title>Genomes of Cafeteria roenbergensis.</title>
        <authorList>
            <person name="Fischer M.G."/>
            <person name="Hackl T."/>
            <person name="Roman M."/>
        </authorList>
    </citation>
    <scope>NUCLEOTIDE SEQUENCE [LARGE SCALE GENOMIC DNA]</scope>
    <source>
        <strain evidence="3 4">BVI</strain>
    </source>
</reference>
<comment type="caution">
    <text evidence="3">The sequence shown here is derived from an EMBL/GenBank/DDBJ whole genome shotgun (WGS) entry which is preliminary data.</text>
</comment>
<accession>A0A5A8CU79</accession>
<feature type="transmembrane region" description="Helical" evidence="1">
    <location>
        <begin position="309"/>
        <end position="332"/>
    </location>
</feature>
<feature type="transmembrane region" description="Helical" evidence="1">
    <location>
        <begin position="280"/>
        <end position="303"/>
    </location>
</feature>
<feature type="transmembrane region" description="Helical" evidence="1">
    <location>
        <begin position="140"/>
        <end position="159"/>
    </location>
</feature>
<dbReference type="Proteomes" id="UP000323011">
    <property type="component" value="Unassembled WGS sequence"/>
</dbReference>
<organism evidence="3 4">
    <name type="scientific">Cafeteria roenbergensis</name>
    <name type="common">Marine flagellate</name>
    <dbReference type="NCBI Taxonomy" id="33653"/>
    <lineage>
        <taxon>Eukaryota</taxon>
        <taxon>Sar</taxon>
        <taxon>Stramenopiles</taxon>
        <taxon>Bigyra</taxon>
        <taxon>Opalozoa</taxon>
        <taxon>Bicosoecida</taxon>
        <taxon>Cafeteriaceae</taxon>
        <taxon>Cafeteria</taxon>
    </lineage>
</organism>
<dbReference type="EMBL" id="VLTN01000005">
    <property type="protein sequence ID" value="KAA0156037.1"/>
    <property type="molecule type" value="Genomic_DNA"/>
</dbReference>
<sequence>MWLRCAFWPAVVVAMALATLGANLMAESQPHREWGWQDWEWVVVAVPPVALAVVAGCFGVVLLGIKLVWDPERCCSCRLPCYRDHPAIVALGPSHIRCSEAMLRWPGRLPQADCNAAIREFRSRDLEGWVVRYPWAESPLVCILSVVFMVVLAACLTRPDGSGSVSWAMVAIALGPLACVAPASCALRAQAMAETQPRTKGLSCFPLRMAAVFGLGMGALISGIVFAAGAPELAKFFGGLTGFAAVMLMFAQLVSCGYWAVAGSAADDCKSIWSSKGAALALATIAVLAFATLVSMLAAVLLGDVALPASIVLIPVWAMLAVALVVTVRGAVWPPPFAKADHLYSFPQVLGTAQSKLRGAVRNFTGRHLVVRSSDGAHTHRVEFLQEAGIL</sequence>
<proteinExistence type="predicted"/>
<dbReference type="AlphaFoldDB" id="A0A5A8CU79"/>
<protein>
    <submittedName>
        <fullName evidence="3">Uncharacterized protein</fullName>
    </submittedName>
</protein>
<keyword evidence="1" id="KW-1133">Transmembrane helix</keyword>
<feature type="signal peptide" evidence="2">
    <location>
        <begin position="1"/>
        <end position="18"/>
    </location>
</feature>
<keyword evidence="4" id="KW-1185">Reference proteome</keyword>
<evidence type="ECO:0000313" key="4">
    <source>
        <dbReference type="Proteomes" id="UP000323011"/>
    </source>
</evidence>
<keyword evidence="1" id="KW-0472">Membrane</keyword>
<name>A0A5A8CU79_CAFRO</name>
<evidence type="ECO:0000313" key="3">
    <source>
        <dbReference type="EMBL" id="KAA0156037.1"/>
    </source>
</evidence>
<feature type="transmembrane region" description="Helical" evidence="1">
    <location>
        <begin position="236"/>
        <end position="260"/>
    </location>
</feature>
<gene>
    <name evidence="3" type="ORF">FNF29_01455</name>
</gene>